<dbReference type="KEGG" id="sll:SLITO_v1c09130"/>
<gene>
    <name evidence="1" type="ORF">SLITO_v1c09130</name>
</gene>
<accession>A0A0K1W2G4</accession>
<evidence type="ECO:0000313" key="1">
    <source>
        <dbReference type="EMBL" id="AKX34524.1"/>
    </source>
</evidence>
<dbReference type="RefSeq" id="WP_075058613.1">
    <property type="nucleotide sequence ID" value="NZ_CP012357.1"/>
</dbReference>
<proteinExistence type="predicted"/>
<dbReference type="AlphaFoldDB" id="A0A0K1W2G4"/>
<evidence type="ECO:0000313" key="2">
    <source>
        <dbReference type="Proteomes" id="UP000067476"/>
    </source>
</evidence>
<keyword evidence="2" id="KW-1185">Reference proteome</keyword>
<dbReference type="STRING" id="216942.SLITO_v1c09130"/>
<dbReference type="Proteomes" id="UP000067476">
    <property type="component" value="Chromosome"/>
</dbReference>
<dbReference type="PATRIC" id="fig|216942.3.peg.929"/>
<sequence>MIRDYDNYSFLPYEIINREILILFSLFGKDNKYLNDLQTEWFEKKDLDTFREYIETSFEKNEIHDDRVVNRDSLSCLLRLMAMCDCFYDYQSVYDSAFKFFMETKKQTMDHLHIYDFAFKEFAFSLLKGFEEAFVKIKIIKKYEVIIQEITNCLYKLKEDIQFNILIEEFYRLNDLISDLLDILEDDETDNTEFESDNEVILYNFAIYYSTKFYFSLLFRELIIQQEEKLTKKIIMQEKPLIMEEELRISETKMVSDLPEDIFYKTLKN</sequence>
<reference evidence="1 2" key="1">
    <citation type="journal article" date="2015" name="Genome Announc.">
        <title>Complete Genome Sequence of Spiroplasma litorale TN-1T (DSM 21781), a Bacterium Isolated from a Green-Eyed Horsefly (Tabanus nigrovittatus).</title>
        <authorList>
            <person name="Lo W.S."/>
            <person name="Lai Y.C."/>
            <person name="Lien Y.W."/>
            <person name="Wang T.H."/>
            <person name="Kuo C.H."/>
        </authorList>
    </citation>
    <scope>NUCLEOTIDE SEQUENCE [LARGE SCALE GENOMIC DNA]</scope>
    <source>
        <strain evidence="1 2">TN-1</strain>
    </source>
</reference>
<name>A0A0K1W2G4_9MOLU</name>
<dbReference type="OrthoDB" id="388693at2"/>
<protein>
    <submittedName>
        <fullName evidence="1">Uncharacterized protein</fullName>
    </submittedName>
</protein>
<organism evidence="1 2">
    <name type="scientific">Spiroplasma litorale</name>
    <dbReference type="NCBI Taxonomy" id="216942"/>
    <lineage>
        <taxon>Bacteria</taxon>
        <taxon>Bacillati</taxon>
        <taxon>Mycoplasmatota</taxon>
        <taxon>Mollicutes</taxon>
        <taxon>Entomoplasmatales</taxon>
        <taxon>Spiroplasmataceae</taxon>
        <taxon>Spiroplasma</taxon>
    </lineage>
</organism>
<dbReference type="EMBL" id="CP012357">
    <property type="protein sequence ID" value="AKX34524.1"/>
    <property type="molecule type" value="Genomic_DNA"/>
</dbReference>